<sequence length="807" mass="90391">MEDDHKNSGTIVSENLREDLEEDSNSDITSVTQQNTSITARSPITRSSSNLTIENLRRHEEAIIREESLKGSSQSGRGTPLEALISGSPLVPVRTQSRQSSAGQKSQKSDIEPPNVPSESLRMGSGKPLPPIGVEKDEKTTEDITGKSEEGSDVEESRGGSSHLGVRSSHPSILQRPHRRESTNGEDLDRETVFSAKSIRSVTSRSERSVSFREVNNGGGMNQPSERHQVKSPAVKEIHRNVVDGKEKVSVSIATETEWSWLESLKIAGVEEGKPLTPSSSHSQQKKAFRKSLSTPSHDSNFSNMSAHMGEDSEEEEEETDREDGEDKTRVPPLEIDADPEDDEAEVADTESLIPSIGPPRIIQYQRETDRPYPNQNMAMSEDDDYDLGPIPGVSDTSLHLPEIQEEGAVCEYCHGEVKHFPTPEMRDNFTSEELYCCEDYQKFVEYAITNTPLSAQPSDELIDIAPHAPYGSKQARRAAKERAAARMREREIARQRAAGANQANFYAFARQMKTINYSLSSQKCMDEGWTLRPETPDDSPPPPLAYEPVESTTPPLARSFKGENQIPIMERFYPSGQRFMVMFEDGSGTVFYSSGYPALHIILVEKGQFLYIAQDEPEKGTKRGQLLALFEPQGRGTCYHKNGNIRLNMDQNEGSFADSKGAIKKRWRWWDHTTHVHAPPFQPICFALNSVLSVRCLAQDQIYLAFSQDKMNLRFNVGVKLKLVAPENIPEAEIDEDALYIADVRAYVQLVMDRISNQLHFSKSPKLGDIQPPRKLINDFIRNDRKKQENCRRKATGKDMPVVTVN</sequence>
<evidence type="ECO:0000313" key="4">
    <source>
        <dbReference type="Proteomes" id="UP001152320"/>
    </source>
</evidence>
<feature type="region of interest" description="Disordered" evidence="1">
    <location>
        <begin position="272"/>
        <end position="345"/>
    </location>
</feature>
<protein>
    <submittedName>
        <fullName evidence="3">Glutamate-rich protein 6</fullName>
    </submittedName>
</protein>
<feature type="region of interest" description="Disordered" evidence="1">
    <location>
        <begin position="65"/>
        <end position="235"/>
    </location>
</feature>
<feature type="compositionally biased region" description="Basic and acidic residues" evidence="1">
    <location>
        <begin position="225"/>
        <end position="235"/>
    </location>
</feature>
<gene>
    <name evidence="3" type="ORF">HOLleu_27336</name>
</gene>
<organism evidence="3 4">
    <name type="scientific">Holothuria leucospilota</name>
    <name type="common">Black long sea cucumber</name>
    <name type="synonym">Mertensiothuria leucospilota</name>
    <dbReference type="NCBI Taxonomy" id="206669"/>
    <lineage>
        <taxon>Eukaryota</taxon>
        <taxon>Metazoa</taxon>
        <taxon>Echinodermata</taxon>
        <taxon>Eleutherozoa</taxon>
        <taxon>Echinozoa</taxon>
        <taxon>Holothuroidea</taxon>
        <taxon>Aspidochirotacea</taxon>
        <taxon>Aspidochirotida</taxon>
        <taxon>Holothuriidae</taxon>
        <taxon>Holothuria</taxon>
    </lineage>
</organism>
<proteinExistence type="predicted"/>
<dbReference type="PANTHER" id="PTHR23093:SF18">
    <property type="entry name" value="GLUTAMATE RICH 6"/>
    <property type="match status" value="1"/>
</dbReference>
<dbReference type="EMBL" id="JAIZAY010000013">
    <property type="protein sequence ID" value="KAJ8030810.1"/>
    <property type="molecule type" value="Genomic_DNA"/>
</dbReference>
<dbReference type="PANTHER" id="PTHR23093">
    <property type="entry name" value="SIMILAR TO CHROMOSOME 3 OPEN READING FRAME 20"/>
    <property type="match status" value="1"/>
</dbReference>
<feature type="compositionally biased region" description="Acidic residues" evidence="1">
    <location>
        <begin position="312"/>
        <end position="324"/>
    </location>
</feature>
<comment type="caution">
    <text evidence="3">The sequence shown here is derived from an EMBL/GenBank/DDBJ whole genome shotgun (WGS) entry which is preliminary data.</text>
</comment>
<feature type="compositionally biased region" description="Basic and acidic residues" evidence="1">
    <location>
        <begin position="134"/>
        <end position="158"/>
    </location>
</feature>
<name>A0A9Q1H358_HOLLE</name>
<dbReference type="Pfam" id="PF14977">
    <property type="entry name" value="FAM194"/>
    <property type="match status" value="1"/>
</dbReference>
<dbReference type="OrthoDB" id="527209at2759"/>
<feature type="compositionally biased region" description="Polar residues" evidence="1">
    <location>
        <begin position="94"/>
        <end position="106"/>
    </location>
</feature>
<accession>A0A9Q1H358</accession>
<dbReference type="InterPro" id="IPR029281">
    <property type="entry name" value="FAM194_C"/>
</dbReference>
<reference evidence="3" key="1">
    <citation type="submission" date="2021-10" db="EMBL/GenBank/DDBJ databases">
        <title>Tropical sea cucumber genome reveals ecological adaptation and Cuvierian tubules defense mechanism.</title>
        <authorList>
            <person name="Chen T."/>
        </authorList>
    </citation>
    <scope>NUCLEOTIDE SEQUENCE</scope>
    <source>
        <strain evidence="3">Nanhai2018</strain>
        <tissue evidence="3">Muscle</tissue>
    </source>
</reference>
<keyword evidence="4" id="KW-1185">Reference proteome</keyword>
<feature type="compositionally biased region" description="Acidic residues" evidence="1">
    <location>
        <begin position="336"/>
        <end position="345"/>
    </location>
</feature>
<dbReference type="Proteomes" id="UP001152320">
    <property type="component" value="Chromosome 13"/>
</dbReference>
<evidence type="ECO:0000313" key="3">
    <source>
        <dbReference type="EMBL" id="KAJ8030810.1"/>
    </source>
</evidence>
<evidence type="ECO:0000259" key="2">
    <source>
        <dbReference type="Pfam" id="PF14977"/>
    </source>
</evidence>
<feature type="compositionally biased region" description="Polar residues" evidence="1">
    <location>
        <begin position="292"/>
        <end position="306"/>
    </location>
</feature>
<feature type="compositionally biased region" description="Polar residues" evidence="1">
    <location>
        <begin position="26"/>
        <end position="53"/>
    </location>
</feature>
<feature type="domain" description="FAM194 C-terminal" evidence="2">
    <location>
        <begin position="571"/>
        <end position="768"/>
    </location>
</feature>
<feature type="region of interest" description="Disordered" evidence="1">
    <location>
        <begin position="529"/>
        <end position="560"/>
    </location>
</feature>
<feature type="region of interest" description="Disordered" evidence="1">
    <location>
        <begin position="1"/>
        <end position="53"/>
    </location>
</feature>
<evidence type="ECO:0000256" key="1">
    <source>
        <dbReference type="SAM" id="MobiDB-lite"/>
    </source>
</evidence>
<dbReference type="AlphaFoldDB" id="A0A9Q1H358"/>